<accession>A0A0G2UEX0</accession>
<keyword evidence="6 10" id="KW-1133">Transmembrane helix</keyword>
<dbReference type="GO" id="GO:0007165">
    <property type="term" value="P:signal transduction"/>
    <property type="evidence" value="ECO:0007669"/>
    <property type="project" value="UniProtKB-KW"/>
</dbReference>
<feature type="transmembrane region" description="Helical" evidence="10">
    <location>
        <begin position="314"/>
        <end position="332"/>
    </location>
</feature>
<keyword evidence="2" id="KW-1003">Cell membrane</keyword>
<organism evidence="11">
    <name type="scientific">Bactrocera dorsalis</name>
    <name type="common">Oriental fruit fly</name>
    <name type="synonym">Dacus dorsalis</name>
    <dbReference type="NCBI Taxonomy" id="27457"/>
    <lineage>
        <taxon>Eukaryota</taxon>
        <taxon>Metazoa</taxon>
        <taxon>Ecdysozoa</taxon>
        <taxon>Arthropoda</taxon>
        <taxon>Hexapoda</taxon>
        <taxon>Insecta</taxon>
        <taxon>Pterygota</taxon>
        <taxon>Neoptera</taxon>
        <taxon>Endopterygota</taxon>
        <taxon>Diptera</taxon>
        <taxon>Brachycera</taxon>
        <taxon>Muscomorpha</taxon>
        <taxon>Tephritoidea</taxon>
        <taxon>Tephritidae</taxon>
        <taxon>Bactrocera</taxon>
        <taxon>Bactrocera</taxon>
    </lineage>
</organism>
<evidence type="ECO:0000256" key="7">
    <source>
        <dbReference type="ARBA" id="ARBA00023136"/>
    </source>
</evidence>
<dbReference type="PANTHER" id="PTHR21137">
    <property type="entry name" value="ODORANT RECEPTOR"/>
    <property type="match status" value="1"/>
</dbReference>
<comment type="similarity">
    <text evidence="10">Belongs to the insect chemoreceptor superfamily. Heteromeric odorant receptor channel (TC 1.A.69) family.</text>
</comment>
<keyword evidence="4 10" id="KW-0812">Transmembrane</keyword>
<evidence type="ECO:0000256" key="8">
    <source>
        <dbReference type="ARBA" id="ARBA00023170"/>
    </source>
</evidence>
<keyword evidence="8 10" id="KW-0675">Receptor</keyword>
<comment type="caution">
    <text evidence="10">Lacks conserved residue(s) required for the propagation of feature annotation.</text>
</comment>
<proteinExistence type="evidence at transcript level"/>
<keyword evidence="9 10" id="KW-0807">Transducer</keyword>
<evidence type="ECO:0000313" key="11">
    <source>
        <dbReference type="EMBL" id="AKI29034.1"/>
    </source>
</evidence>
<keyword evidence="3 10" id="KW-0716">Sensory transduction</keyword>
<evidence type="ECO:0000256" key="9">
    <source>
        <dbReference type="ARBA" id="ARBA00023224"/>
    </source>
</evidence>
<dbReference type="GO" id="GO:0004984">
    <property type="term" value="F:olfactory receptor activity"/>
    <property type="evidence" value="ECO:0007669"/>
    <property type="project" value="InterPro"/>
</dbReference>
<evidence type="ECO:0000256" key="4">
    <source>
        <dbReference type="ARBA" id="ARBA00022692"/>
    </source>
</evidence>
<evidence type="ECO:0000256" key="5">
    <source>
        <dbReference type="ARBA" id="ARBA00022725"/>
    </source>
</evidence>
<sequence length="417" mass="48262">MDYFVPLQFGNRPIKLPIQVAGYKFNFLWPLKEDAGILSRLVNNICLSVSVLCYIGTIVGEFTFIGENIADIAAVAECLCTSFMGVQYIIRIFVLLSRQRALRKLLRNFYRDIYFTPADDAGLYKEINSIMRFMNIFTQFYYVPMMLILVLYVYDVASVGLASPDKPFIYRMSFRWYDAQVPLQFIITAIYSGWLTISCVTIWTAEDYTLCLVLCHASFRYKKLRLDLQQLLEMARADLKCGETPCTNQNLHIAFRRRLREIFRRQQRLNGFVAEVKAHFTHQIFYIMSFGVLLLCVVSFQFQSGPITVASSKYISWLISQTAQFLLIGYFGQMLMDETTELRNSFYCCRWEDLLVLGDPHSNKLLLGDVQFVIMNSQEPIVFDGMKFFPLTYSTVSAALRSAVSYFMFLNTMNGEN</sequence>
<feature type="transmembrane region" description="Helical" evidence="10">
    <location>
        <begin position="140"/>
        <end position="163"/>
    </location>
</feature>
<dbReference type="EMBL" id="KP743718">
    <property type="protein sequence ID" value="AKI29034.1"/>
    <property type="molecule type" value="mRNA"/>
</dbReference>
<evidence type="ECO:0000256" key="2">
    <source>
        <dbReference type="ARBA" id="ARBA00022475"/>
    </source>
</evidence>
<evidence type="ECO:0000256" key="10">
    <source>
        <dbReference type="RuleBase" id="RU351113"/>
    </source>
</evidence>
<keyword evidence="5 10" id="KW-0552">Olfaction</keyword>
<name>A0A0G2UEX0_BACDO</name>
<evidence type="ECO:0000256" key="1">
    <source>
        <dbReference type="ARBA" id="ARBA00004651"/>
    </source>
</evidence>
<protein>
    <recommendedName>
        <fullName evidence="10">Odorant receptor</fullName>
    </recommendedName>
</protein>
<dbReference type="Pfam" id="PF02949">
    <property type="entry name" value="7tm_6"/>
    <property type="match status" value="1"/>
</dbReference>
<gene>
    <name evidence="11" type="primary">OR35a</name>
</gene>
<dbReference type="PANTHER" id="PTHR21137:SF35">
    <property type="entry name" value="ODORANT RECEPTOR 19A-RELATED"/>
    <property type="match status" value="1"/>
</dbReference>
<dbReference type="GO" id="GO:0005549">
    <property type="term" value="F:odorant binding"/>
    <property type="evidence" value="ECO:0007669"/>
    <property type="project" value="InterPro"/>
</dbReference>
<comment type="subcellular location">
    <subcellularLocation>
        <location evidence="1 10">Cell membrane</location>
        <topology evidence="1 10">Multi-pass membrane protein</topology>
    </subcellularLocation>
</comment>
<dbReference type="AlphaFoldDB" id="A0A0G2UEX0"/>
<dbReference type="InterPro" id="IPR004117">
    <property type="entry name" value="7tm6_olfct_rcpt"/>
</dbReference>
<dbReference type="OrthoDB" id="6678752at2759"/>
<feature type="transmembrane region" description="Helical" evidence="10">
    <location>
        <begin position="284"/>
        <end position="302"/>
    </location>
</feature>
<evidence type="ECO:0000256" key="6">
    <source>
        <dbReference type="ARBA" id="ARBA00022989"/>
    </source>
</evidence>
<evidence type="ECO:0000256" key="3">
    <source>
        <dbReference type="ARBA" id="ARBA00022606"/>
    </source>
</evidence>
<keyword evidence="7 10" id="KW-0472">Membrane</keyword>
<feature type="transmembrane region" description="Helical" evidence="10">
    <location>
        <begin position="183"/>
        <end position="203"/>
    </location>
</feature>
<reference evidence="11" key="1">
    <citation type="submission" date="2015-02" db="EMBL/GenBank/DDBJ databases">
        <title>Discovery of Chemosensory Genes in the Oriental Fruit Fly, Bactrocera dorsalis.</title>
        <authorList>
            <person name="Wu Z."/>
            <person name="Zhang H."/>
            <person name="Bin S."/>
            <person name="Wang Z."/>
            <person name="He H."/>
            <person name="Lin J."/>
        </authorList>
    </citation>
    <scope>NUCLEOTIDE SEQUENCE</scope>
</reference>
<dbReference type="GO" id="GO:0005886">
    <property type="term" value="C:plasma membrane"/>
    <property type="evidence" value="ECO:0007669"/>
    <property type="project" value="UniProtKB-SubCell"/>
</dbReference>